<keyword evidence="7 8" id="KW-0472">Membrane</keyword>
<name>A0A7D5VAL6_9NEIS</name>
<feature type="transmembrane region" description="Helical" evidence="8">
    <location>
        <begin position="191"/>
        <end position="212"/>
    </location>
</feature>
<dbReference type="Pfam" id="PF01914">
    <property type="entry name" value="MarC"/>
    <property type="match status" value="1"/>
</dbReference>
<feature type="transmembrane region" description="Helical" evidence="8">
    <location>
        <begin position="149"/>
        <end position="170"/>
    </location>
</feature>
<feature type="transmembrane region" description="Helical" evidence="8">
    <location>
        <begin position="53"/>
        <end position="73"/>
    </location>
</feature>
<organism evidence="9 10">
    <name type="scientific">Chitinibacter fontanus</name>
    <dbReference type="NCBI Taxonomy" id="1737446"/>
    <lineage>
        <taxon>Bacteria</taxon>
        <taxon>Pseudomonadati</taxon>
        <taxon>Pseudomonadota</taxon>
        <taxon>Betaproteobacteria</taxon>
        <taxon>Neisseriales</taxon>
        <taxon>Chitinibacteraceae</taxon>
        <taxon>Chitinibacter</taxon>
    </lineage>
</organism>
<comment type="subcellular location">
    <subcellularLocation>
        <location evidence="1">Cell inner membrane</location>
        <topology evidence="1">Multi-pass membrane protein</topology>
    </subcellularLocation>
    <subcellularLocation>
        <location evidence="8">Cell membrane</location>
        <topology evidence="8">Multi-pass membrane protein</topology>
    </subcellularLocation>
</comment>
<evidence type="ECO:0000313" key="10">
    <source>
        <dbReference type="Proteomes" id="UP000510822"/>
    </source>
</evidence>
<evidence type="ECO:0000256" key="8">
    <source>
        <dbReference type="RuleBase" id="RU362048"/>
    </source>
</evidence>
<evidence type="ECO:0000256" key="6">
    <source>
        <dbReference type="ARBA" id="ARBA00022989"/>
    </source>
</evidence>
<accession>A0A7D5VAL6</accession>
<dbReference type="GO" id="GO:0005886">
    <property type="term" value="C:plasma membrane"/>
    <property type="evidence" value="ECO:0007669"/>
    <property type="project" value="UniProtKB-SubCell"/>
</dbReference>
<dbReference type="KEGG" id="cfon:HZU75_12390"/>
<dbReference type="PANTHER" id="PTHR33508:SF2">
    <property type="entry name" value="UPF0056 INNER MEMBRANE PROTEIN MARC"/>
    <property type="match status" value="1"/>
</dbReference>
<protein>
    <recommendedName>
        <fullName evidence="8">UPF0056 membrane protein</fullName>
    </recommendedName>
</protein>
<keyword evidence="10" id="KW-1185">Reference proteome</keyword>
<keyword evidence="6 8" id="KW-1133">Transmembrane helix</keyword>
<evidence type="ECO:0000256" key="1">
    <source>
        <dbReference type="ARBA" id="ARBA00004429"/>
    </source>
</evidence>
<proteinExistence type="inferred from homology"/>
<dbReference type="EMBL" id="CP058952">
    <property type="protein sequence ID" value="QLI82259.1"/>
    <property type="molecule type" value="Genomic_DNA"/>
</dbReference>
<keyword evidence="4" id="KW-0997">Cell inner membrane</keyword>
<sequence length="222" mass="23790">MEKIIFEIFATVLATISALLPITNPLITVSILPGMAAHLSAAERDNQVKRACIYMAGILVTFLLAGALIMDFFNISIPGLRIAGGLIVSYFGFDMLFGEPHDASNAPNSSKRDISFTPLAMPSLSGPGSIAVVISMSSGVHTQTALPVWLGYLTVVIGILLVAYISWLTLRASTKLYRVLGEDGINAISRIMGFLLICIGVQFVINGIGNLLHDPVFWPLAK</sequence>
<comment type="caution">
    <text evidence="8">Lacks conserved residue(s) required for the propagation of feature annotation.</text>
</comment>
<evidence type="ECO:0000256" key="7">
    <source>
        <dbReference type="ARBA" id="ARBA00023136"/>
    </source>
</evidence>
<evidence type="ECO:0000256" key="4">
    <source>
        <dbReference type="ARBA" id="ARBA00022519"/>
    </source>
</evidence>
<reference evidence="9 10" key="1">
    <citation type="journal article" date="2016" name="Int. J. Syst. Evol. Microbiol.">
        <title>Chitinibacter fontanus sp. nov., isolated from a spring.</title>
        <authorList>
            <person name="Sheu S.Y."/>
            <person name="Li Y.S."/>
            <person name="Young C.C."/>
            <person name="Chen W.M."/>
        </authorList>
    </citation>
    <scope>NUCLEOTIDE SEQUENCE [LARGE SCALE GENOMIC DNA]</scope>
    <source>
        <strain evidence="9 10">STM-7</strain>
    </source>
</reference>
<evidence type="ECO:0000256" key="3">
    <source>
        <dbReference type="ARBA" id="ARBA00022475"/>
    </source>
</evidence>
<dbReference type="NCBIfam" id="TIGR00427">
    <property type="entry name" value="NAAT family transporter"/>
    <property type="match status" value="1"/>
</dbReference>
<gene>
    <name evidence="9" type="ORF">HZU75_12390</name>
</gene>
<comment type="similarity">
    <text evidence="2 8">Belongs to the UPF0056 (MarC) family.</text>
</comment>
<evidence type="ECO:0000256" key="5">
    <source>
        <dbReference type="ARBA" id="ARBA00022692"/>
    </source>
</evidence>
<dbReference type="InterPro" id="IPR002771">
    <property type="entry name" value="Multi_antbiot-R_MarC"/>
</dbReference>
<keyword evidence="5 8" id="KW-0812">Transmembrane</keyword>
<dbReference type="AlphaFoldDB" id="A0A7D5VAL6"/>
<dbReference type="Proteomes" id="UP000510822">
    <property type="component" value="Chromosome"/>
</dbReference>
<feature type="transmembrane region" description="Helical" evidence="8">
    <location>
        <begin position="6"/>
        <end position="32"/>
    </location>
</feature>
<dbReference type="PANTHER" id="PTHR33508">
    <property type="entry name" value="UPF0056 MEMBRANE PROTEIN YHCE"/>
    <property type="match status" value="1"/>
</dbReference>
<dbReference type="NCBIfam" id="NF008228">
    <property type="entry name" value="PRK10995.1"/>
    <property type="match status" value="1"/>
</dbReference>
<evidence type="ECO:0000313" key="9">
    <source>
        <dbReference type="EMBL" id="QLI82259.1"/>
    </source>
</evidence>
<dbReference type="RefSeq" id="WP_180306340.1">
    <property type="nucleotide sequence ID" value="NZ_CP058952.1"/>
</dbReference>
<evidence type="ECO:0000256" key="2">
    <source>
        <dbReference type="ARBA" id="ARBA00009784"/>
    </source>
</evidence>
<keyword evidence="3" id="KW-1003">Cell membrane</keyword>